<evidence type="ECO:0000313" key="2">
    <source>
        <dbReference type="Proteomes" id="UP000266188"/>
    </source>
</evidence>
<gene>
    <name evidence="1" type="ORF">PHISCL_03453</name>
</gene>
<evidence type="ECO:0000313" key="1">
    <source>
        <dbReference type="EMBL" id="RJE24186.1"/>
    </source>
</evidence>
<reference evidence="2" key="1">
    <citation type="submission" date="2017-02" db="EMBL/GenBank/DDBJ databases">
        <authorList>
            <person name="Tafer H."/>
            <person name="Lopandic K."/>
        </authorList>
    </citation>
    <scope>NUCLEOTIDE SEQUENCE [LARGE SCALE GENOMIC DNA]</scope>
    <source>
        <strain evidence="2">CBS 366.77</strain>
    </source>
</reference>
<dbReference type="Proteomes" id="UP000266188">
    <property type="component" value="Unassembled WGS sequence"/>
</dbReference>
<dbReference type="AlphaFoldDB" id="A0A3A2ZME6"/>
<organism evidence="1 2">
    <name type="scientific">Aspergillus sclerotialis</name>
    <dbReference type="NCBI Taxonomy" id="2070753"/>
    <lineage>
        <taxon>Eukaryota</taxon>
        <taxon>Fungi</taxon>
        <taxon>Dikarya</taxon>
        <taxon>Ascomycota</taxon>
        <taxon>Pezizomycotina</taxon>
        <taxon>Eurotiomycetes</taxon>
        <taxon>Eurotiomycetidae</taxon>
        <taxon>Eurotiales</taxon>
        <taxon>Aspergillaceae</taxon>
        <taxon>Aspergillus</taxon>
        <taxon>Aspergillus subgen. Polypaecilum</taxon>
    </lineage>
</organism>
<dbReference type="EMBL" id="MVGC01000090">
    <property type="protein sequence ID" value="RJE24186.1"/>
    <property type="molecule type" value="Genomic_DNA"/>
</dbReference>
<keyword evidence="2" id="KW-1185">Reference proteome</keyword>
<proteinExistence type="predicted"/>
<comment type="caution">
    <text evidence="1">The sequence shown here is derived from an EMBL/GenBank/DDBJ whole genome shotgun (WGS) entry which is preliminary data.</text>
</comment>
<sequence length="81" mass="8995">MEHIESWIKASESLALPGVASMSADHICVDGFWIDNHLSTDMEKLSLAHFSTSSRRPLEHLGKIALGRESLSSIRVGFMQQ</sequence>
<protein>
    <submittedName>
        <fullName evidence="1">Uncharacterized protein</fullName>
    </submittedName>
</protein>
<accession>A0A3A2ZME6</accession>
<name>A0A3A2ZME6_9EURO</name>